<protein>
    <submittedName>
        <fullName evidence="2">Uncharacterized protein</fullName>
    </submittedName>
</protein>
<feature type="compositionally biased region" description="Basic and acidic residues" evidence="1">
    <location>
        <begin position="64"/>
        <end position="78"/>
    </location>
</feature>
<feature type="region of interest" description="Disordered" evidence="1">
    <location>
        <begin position="1"/>
        <end position="78"/>
    </location>
</feature>
<accession>A0A8S9GCT6</accession>
<evidence type="ECO:0000256" key="1">
    <source>
        <dbReference type="SAM" id="MobiDB-lite"/>
    </source>
</evidence>
<proteinExistence type="predicted"/>
<dbReference type="EMBL" id="QGKW02002005">
    <property type="protein sequence ID" value="KAF2542337.1"/>
    <property type="molecule type" value="Genomic_DNA"/>
</dbReference>
<evidence type="ECO:0000313" key="2">
    <source>
        <dbReference type="EMBL" id="KAF2542337.1"/>
    </source>
</evidence>
<comment type="caution">
    <text evidence="2">The sequence shown here is derived from an EMBL/GenBank/DDBJ whole genome shotgun (WGS) entry which is preliminary data.</text>
</comment>
<reference evidence="2" key="1">
    <citation type="submission" date="2019-12" db="EMBL/GenBank/DDBJ databases">
        <title>Genome sequencing and annotation of Brassica cretica.</title>
        <authorList>
            <person name="Studholme D.J."/>
            <person name="Sarris P.F."/>
        </authorList>
    </citation>
    <scope>NUCLEOTIDE SEQUENCE</scope>
    <source>
        <strain evidence="2">PFS-001/15</strain>
        <tissue evidence="2">Leaf</tissue>
    </source>
</reference>
<organism evidence="2 3">
    <name type="scientific">Brassica cretica</name>
    <name type="common">Mustard</name>
    <dbReference type="NCBI Taxonomy" id="69181"/>
    <lineage>
        <taxon>Eukaryota</taxon>
        <taxon>Viridiplantae</taxon>
        <taxon>Streptophyta</taxon>
        <taxon>Embryophyta</taxon>
        <taxon>Tracheophyta</taxon>
        <taxon>Spermatophyta</taxon>
        <taxon>Magnoliopsida</taxon>
        <taxon>eudicotyledons</taxon>
        <taxon>Gunneridae</taxon>
        <taxon>Pentapetalae</taxon>
        <taxon>rosids</taxon>
        <taxon>malvids</taxon>
        <taxon>Brassicales</taxon>
        <taxon>Brassicaceae</taxon>
        <taxon>Brassiceae</taxon>
        <taxon>Brassica</taxon>
    </lineage>
</organism>
<gene>
    <name evidence="2" type="ORF">F2Q68_00032969</name>
</gene>
<feature type="compositionally biased region" description="Basic and acidic residues" evidence="1">
    <location>
        <begin position="15"/>
        <end position="24"/>
    </location>
</feature>
<sequence>MRARNLSRSSGDDTTDPRDGERSVRVLPHLSDYPMRHGPGVDPGDGASGVAALGDDGGSEGDDGERHEFKRRRGAGERAHQKLVRRRAVEPVVEIRGEDPVNRFDVARSQGPSSLASLSYPSSSCVVLLDFYWNLGESSRVSHEYVTFMEHQRGEEFFRELKEPSVFGFYFQLEQIWVRSDLAFAGKDGEASLPPPLLSSSAYTRTSSRTRFSRSRQSFSSPFGVTAVLRLTAQRTYVS</sequence>
<name>A0A8S9GCT6_BRACR</name>
<dbReference type="Proteomes" id="UP000712281">
    <property type="component" value="Unassembled WGS sequence"/>
</dbReference>
<evidence type="ECO:0000313" key="3">
    <source>
        <dbReference type="Proteomes" id="UP000712281"/>
    </source>
</evidence>
<dbReference type="AlphaFoldDB" id="A0A8S9GCT6"/>